<reference evidence="2" key="1">
    <citation type="submission" date="2013-09" db="EMBL/GenBank/DDBJ databases">
        <title>Corchorus olitorius genome sequencing.</title>
        <authorList>
            <person name="Alam M."/>
            <person name="Haque M.S."/>
            <person name="Islam M.S."/>
            <person name="Emdad E.M."/>
            <person name="Islam M.M."/>
            <person name="Ahmed B."/>
            <person name="Halim A."/>
            <person name="Hossen Q.M.M."/>
            <person name="Hossain M.Z."/>
            <person name="Ahmed R."/>
            <person name="Khan M.M."/>
            <person name="Islam R."/>
            <person name="Rashid M.M."/>
            <person name="Khan S.A."/>
            <person name="Rahman M.S."/>
            <person name="Alam M."/>
            <person name="Yahiya A.S."/>
            <person name="Khan M.S."/>
            <person name="Azam M.S."/>
            <person name="Haque T."/>
            <person name="Lashkar M.Z.H."/>
            <person name="Akhand A.I."/>
            <person name="Morshed G."/>
            <person name="Roy S."/>
            <person name="Uddin K.S."/>
            <person name="Rabeya T."/>
            <person name="Hossain A.S."/>
            <person name="Chowdhury A."/>
            <person name="Snigdha A.R."/>
            <person name="Mortoza M.S."/>
            <person name="Matin S.A."/>
            <person name="Hoque S.M.E."/>
            <person name="Islam M.K."/>
            <person name="Roy D.K."/>
            <person name="Haider R."/>
            <person name="Moosa M.M."/>
            <person name="Elias S.M."/>
            <person name="Hasan A.M."/>
            <person name="Jahan S."/>
            <person name="Shafiuddin M."/>
            <person name="Mahmood N."/>
            <person name="Shommy N.S."/>
        </authorList>
    </citation>
    <scope>NUCLEOTIDE SEQUENCE [LARGE SCALE GENOMIC DNA]</scope>
    <source>
        <strain evidence="2">cv. O-4</strain>
    </source>
</reference>
<protein>
    <submittedName>
        <fullName evidence="1">Uncharacterized protein</fullName>
    </submittedName>
</protein>
<comment type="caution">
    <text evidence="1">The sequence shown here is derived from an EMBL/GenBank/DDBJ whole genome shotgun (WGS) entry which is preliminary data.</text>
</comment>
<organism evidence="1 2">
    <name type="scientific">Corchorus olitorius</name>
    <dbReference type="NCBI Taxonomy" id="93759"/>
    <lineage>
        <taxon>Eukaryota</taxon>
        <taxon>Viridiplantae</taxon>
        <taxon>Streptophyta</taxon>
        <taxon>Embryophyta</taxon>
        <taxon>Tracheophyta</taxon>
        <taxon>Spermatophyta</taxon>
        <taxon>Magnoliopsida</taxon>
        <taxon>eudicotyledons</taxon>
        <taxon>Gunneridae</taxon>
        <taxon>Pentapetalae</taxon>
        <taxon>rosids</taxon>
        <taxon>malvids</taxon>
        <taxon>Malvales</taxon>
        <taxon>Malvaceae</taxon>
        <taxon>Grewioideae</taxon>
        <taxon>Apeibeae</taxon>
        <taxon>Corchorus</taxon>
    </lineage>
</organism>
<evidence type="ECO:0000313" key="1">
    <source>
        <dbReference type="EMBL" id="OMO51879.1"/>
    </source>
</evidence>
<dbReference type="EMBL" id="AWUE01024015">
    <property type="protein sequence ID" value="OMO51879.1"/>
    <property type="molecule type" value="Genomic_DNA"/>
</dbReference>
<evidence type="ECO:0000313" key="2">
    <source>
        <dbReference type="Proteomes" id="UP000187203"/>
    </source>
</evidence>
<sequence length="57" mass="6376">MLPSTGLQDLREGPSICGYEECEILREGLSGSEKNGKGRSGDIRGKDKIRRLLSWPW</sequence>
<keyword evidence="2" id="KW-1185">Reference proteome</keyword>
<proteinExistence type="predicted"/>
<gene>
    <name evidence="1" type="ORF">COLO4_37480</name>
</gene>
<dbReference type="AlphaFoldDB" id="A0A1R3G1D8"/>
<dbReference type="Proteomes" id="UP000187203">
    <property type="component" value="Unassembled WGS sequence"/>
</dbReference>
<accession>A0A1R3G1D8</accession>
<name>A0A1R3G1D8_9ROSI</name>